<dbReference type="GO" id="GO:0005524">
    <property type="term" value="F:ATP binding"/>
    <property type="evidence" value="ECO:0007669"/>
    <property type="project" value="UniProtKB-KW"/>
</dbReference>
<keyword evidence="2" id="KW-1185">Reference proteome</keyword>
<dbReference type="InterPro" id="IPR011856">
    <property type="entry name" value="tRNA_endonuc-like_dom_sf"/>
</dbReference>
<dbReference type="Pfam" id="PF13589">
    <property type="entry name" value="HATPase_c_3"/>
    <property type="match status" value="1"/>
</dbReference>
<keyword evidence="1" id="KW-0067">ATP-binding</keyword>
<dbReference type="EMBL" id="JAKOOW010000023">
    <property type="protein sequence ID" value="MCG6504047.1"/>
    <property type="molecule type" value="Genomic_DNA"/>
</dbReference>
<dbReference type="RefSeq" id="WP_238746795.1">
    <property type="nucleotide sequence ID" value="NZ_JAKOOW010000023.1"/>
</dbReference>
<sequence>MSQSQQKVLEMKFDPNVITHLGIQMYSTLPPVISELISNAYDADATEVKIYLNDKYQEKSIIIEDNGHGMSFDEINDKFLLIGRNRRKDDQSDKSKSGKRWVIGKKGIGKLAFFGIATQVEISTIQNYSKTTFLLNWDDIQSQRANTGIYHPTILESDISVKQKSGTTIKLTKIKRKTGFSAQDLALSLSKAFHVFDEEDFQVNIFHNEQTDPLLISNSLRYQDFDCFVKWEAPWAEINLTSEEKNKYEAYLKQITGCLIASKEKTIPEKMRGIALFSRGKLVNEYAFYGLSATSFGYSYLTGWLNVDFIEDFSEDVISTNRRSLNWETDETKLLEELLQILIKKFYNFQKDVKENDKKQEIEEIVGINLDDWYETLPKRERKLAKKIMNQIIQAEGLEPEKTSNLIRYVQDSYQFTAFKELAADISENNFDHPEQILKLMSEWQLIEAREFYKLAEVRLETIKKFEEYIAQNAKEVPVLHNFLKQFPWLLDPRIMSFKDEVTFSSLLKEKYPDETLDINDRRIDFLCQRFADSFFIIELKRPKGTISHKEIVQALDYVNFIAQRLGNEKGTKVCCYLIAERLVDTPSVTMTAEALQKGGSVYVKTYSELLANAKNYHNEFIEKYESMRKKA</sequence>
<dbReference type="InterPro" id="IPR036890">
    <property type="entry name" value="HATPase_C_sf"/>
</dbReference>
<reference evidence="1 2" key="1">
    <citation type="submission" date="2022-02" db="EMBL/GenBank/DDBJ databases">
        <title>Genome sequence data of Kingella unionensis sp. nov. strain CICC 24913 (CCUG 75125).</title>
        <authorList>
            <person name="Xiao M."/>
        </authorList>
    </citation>
    <scope>NUCLEOTIDE SEQUENCE [LARGE SCALE GENOMIC DNA]</scope>
    <source>
        <strain evidence="1 2">CICC 24913</strain>
    </source>
</reference>
<dbReference type="Gene3D" id="3.40.1350.10">
    <property type="match status" value="1"/>
</dbReference>
<dbReference type="SUPFAM" id="SSF55874">
    <property type="entry name" value="ATPase domain of HSP90 chaperone/DNA topoisomerase II/histidine kinase"/>
    <property type="match status" value="1"/>
</dbReference>
<name>A0ABS9NMM7_9NEIS</name>
<proteinExistence type="predicted"/>
<accession>A0ABS9NMM7</accession>
<comment type="caution">
    <text evidence="1">The sequence shown here is derived from an EMBL/GenBank/DDBJ whole genome shotgun (WGS) entry which is preliminary data.</text>
</comment>
<organism evidence="1 2">
    <name type="scientific">Kingella pumchi</name>
    <dbReference type="NCBI Taxonomy" id="2779506"/>
    <lineage>
        <taxon>Bacteria</taxon>
        <taxon>Pseudomonadati</taxon>
        <taxon>Pseudomonadota</taxon>
        <taxon>Betaproteobacteria</taxon>
        <taxon>Neisseriales</taxon>
        <taxon>Neisseriaceae</taxon>
        <taxon>Kingella</taxon>
    </lineage>
</organism>
<keyword evidence="1" id="KW-0547">Nucleotide-binding</keyword>
<gene>
    <name evidence="1" type="ORF">MB824_06015</name>
</gene>
<dbReference type="Proteomes" id="UP001298424">
    <property type="component" value="Unassembled WGS sequence"/>
</dbReference>
<protein>
    <submittedName>
        <fullName evidence="1">ATP-binding protein</fullName>
    </submittedName>
</protein>
<evidence type="ECO:0000313" key="1">
    <source>
        <dbReference type="EMBL" id="MCG6504047.1"/>
    </source>
</evidence>
<evidence type="ECO:0000313" key="2">
    <source>
        <dbReference type="Proteomes" id="UP001298424"/>
    </source>
</evidence>
<dbReference type="Gene3D" id="3.30.565.10">
    <property type="entry name" value="Histidine kinase-like ATPase, C-terminal domain"/>
    <property type="match status" value="1"/>
</dbReference>